<dbReference type="Proteomes" id="UP000503144">
    <property type="component" value="Chromosome"/>
</dbReference>
<gene>
    <name evidence="4" type="ORF">HF324_29280</name>
</gene>
<dbReference type="RefSeq" id="WP_168862030.1">
    <property type="nucleotide sequence ID" value="NZ_CP051204.2"/>
</dbReference>
<keyword evidence="5" id="KW-1185">Reference proteome</keyword>
<evidence type="ECO:0000313" key="5">
    <source>
        <dbReference type="Proteomes" id="UP000503144"/>
    </source>
</evidence>
<dbReference type="SMART" id="SM00448">
    <property type="entry name" value="REC"/>
    <property type="match status" value="1"/>
</dbReference>
<dbReference type="Gene3D" id="3.40.50.2300">
    <property type="match status" value="1"/>
</dbReference>
<evidence type="ECO:0000259" key="3">
    <source>
        <dbReference type="PROSITE" id="PS50110"/>
    </source>
</evidence>
<proteinExistence type="predicted"/>
<evidence type="ECO:0000256" key="2">
    <source>
        <dbReference type="PROSITE-ProRule" id="PRU00169"/>
    </source>
</evidence>
<dbReference type="EMBL" id="CP051204">
    <property type="protein sequence ID" value="QJB41719.1"/>
    <property type="molecule type" value="Genomic_DNA"/>
</dbReference>
<dbReference type="PROSITE" id="PS50110">
    <property type="entry name" value="RESPONSE_REGULATORY"/>
    <property type="match status" value="1"/>
</dbReference>
<dbReference type="PANTHER" id="PTHR44591">
    <property type="entry name" value="STRESS RESPONSE REGULATOR PROTEIN 1"/>
    <property type="match status" value="1"/>
</dbReference>
<evidence type="ECO:0000313" key="4">
    <source>
        <dbReference type="EMBL" id="QJB41719.1"/>
    </source>
</evidence>
<keyword evidence="1 2" id="KW-0597">Phosphoprotein</keyword>
<dbReference type="InterPro" id="IPR050595">
    <property type="entry name" value="Bact_response_regulator"/>
</dbReference>
<organism evidence="4 5">
    <name type="scientific">Chitinophaga oryzae</name>
    <dbReference type="NCBI Taxonomy" id="2725414"/>
    <lineage>
        <taxon>Bacteria</taxon>
        <taxon>Pseudomonadati</taxon>
        <taxon>Bacteroidota</taxon>
        <taxon>Chitinophagia</taxon>
        <taxon>Chitinophagales</taxon>
        <taxon>Chitinophagaceae</taxon>
        <taxon>Chitinophaga</taxon>
    </lineage>
</organism>
<feature type="domain" description="Response regulatory" evidence="3">
    <location>
        <begin position="2"/>
        <end position="118"/>
    </location>
</feature>
<reference evidence="4" key="1">
    <citation type="submission" date="2020-09" db="EMBL/GenBank/DDBJ databases">
        <authorList>
            <person name="Kittiwongwattana C."/>
        </authorList>
    </citation>
    <scope>NUCLEOTIDE SEQUENCE</scope>
    <source>
        <strain evidence="4">1303</strain>
    </source>
</reference>
<dbReference type="Pfam" id="PF00072">
    <property type="entry name" value="Response_reg"/>
    <property type="match status" value="1"/>
</dbReference>
<accession>A0ABX6LPT3</accession>
<dbReference type="InterPro" id="IPR001789">
    <property type="entry name" value="Sig_transdc_resp-reg_receiver"/>
</dbReference>
<name>A0ABX6LPT3_9BACT</name>
<dbReference type="InterPro" id="IPR011006">
    <property type="entry name" value="CheY-like_superfamily"/>
</dbReference>
<protein>
    <submittedName>
        <fullName evidence="4">Response regulator</fullName>
    </submittedName>
</protein>
<dbReference type="SUPFAM" id="SSF52172">
    <property type="entry name" value="CheY-like"/>
    <property type="match status" value="1"/>
</dbReference>
<evidence type="ECO:0000256" key="1">
    <source>
        <dbReference type="ARBA" id="ARBA00022553"/>
    </source>
</evidence>
<feature type="modified residue" description="4-aspartylphosphate" evidence="2">
    <location>
        <position position="51"/>
    </location>
</feature>
<dbReference type="PANTHER" id="PTHR44591:SF23">
    <property type="entry name" value="CHEY SUBFAMILY"/>
    <property type="match status" value="1"/>
</dbReference>
<sequence length="119" mass="13477">MEALYIEDNLIEQRLMTLYMGDLGIKLHIAGTGSEGWTMAHKVFPSFIMMDMGMPDMDGETLLKLLKADHRLRHIPLIVITANLLIDRKLNIWDMGVVGCVIKPVSKSRLADLLKQLFP</sequence>